<organism evidence="1 2">
    <name type="scientific">Entomophthora muscae</name>
    <dbReference type="NCBI Taxonomy" id="34485"/>
    <lineage>
        <taxon>Eukaryota</taxon>
        <taxon>Fungi</taxon>
        <taxon>Fungi incertae sedis</taxon>
        <taxon>Zoopagomycota</taxon>
        <taxon>Entomophthoromycotina</taxon>
        <taxon>Entomophthoromycetes</taxon>
        <taxon>Entomophthorales</taxon>
        <taxon>Entomophthoraceae</taxon>
        <taxon>Entomophthora</taxon>
    </lineage>
</organism>
<dbReference type="EMBL" id="QTSX02007190">
    <property type="protein sequence ID" value="KAJ9049895.1"/>
    <property type="molecule type" value="Genomic_DNA"/>
</dbReference>
<proteinExistence type="predicted"/>
<gene>
    <name evidence="1" type="primary">TSC2_2</name>
    <name evidence="1" type="ORF">DSO57_1019801</name>
</gene>
<dbReference type="Proteomes" id="UP001165960">
    <property type="component" value="Unassembled WGS sequence"/>
</dbReference>
<sequence>MFSSSSYPNSLKSCAREDAWVRYNFLLEKAKAPEASYDAILEAIQLLPLLNLMEPTKLWPLVLESLKGNPDTQTKEATVNLIEMLLACEEKPRVVFRLLLYSSLRKGSLLQGDMQYILRLLDTLTKGGRNLVGLERDFAGFLCTLLESRHGETSHLLLLICNVLKFNFSNLNSYEIRALLERLVHLKQTCPWDEKLDEGQLEVLDALVRYGFVHEPCLEEYLKLTCCLLEGPLTQERVWGVVHNLFRSHCAYQSLSILCNLVEVEGSSSAMHLLSTSLWGASRIATLSFPASSILISIRKSCFSQAACVRSLEVLNTLIECSDVEMGFLEWELAFDIISQAGLYSSPSVILGRIFEDYTQDKFTGDVARLMKLLADYFSHLSIEQSIGLLEYYDDANLFVPSCSDWQELVSRVVARFCSRELLAFRAELLKILVRSFNEASEFHLEYLIESIVVPLLTSVYDEHDRDLVFSIVSLTLDAISLASPSLRHRLVCHLIPQTPDGYVPSQDNHTGPPLDACIAVLAGCSFLWSLDESDFLLDQLQVLLNHASLTCCAKAKAICFHLLTGLRANSEFVFVGVAQPNVSTIRTALRNIIFEEQSVNNAWPTTCEQEITPASDRLEDLAVASLPTAHRTCMPRNSFPCQVYLQTIIRCLGVESNWQIVSLLLKFLPVQLANLHLFYDARQEIDQLRHCLFVWITSATFLKQVVAVPETLRRGDLYVAAYRLLGPLVGFKAHFNKQGRDEVVLAYQMGLHKWPTTARVCIHALTICCFELQMSMMKLLPSTLVKLSQIMSAATISAHILEFLACLARLPPLYGNFVDADFKRVFGIALQYIQNHNHTGEHVYLQYVLVLAYHVISVWFVNLRLADRRKLIPFIYRGLQLAKPGEESDEQTDACLDMLARYAFSTHHSRFSGDLLIQSLMNGGSTQSWVRGDMLVSIQAAPPLKWLHVMVRRPSGTVSWVTERFQPSKETVAQTLVRTWGVEAQQCLSAAAGINNQPELPPLPPPPESEVKSAVISMLKQRGVRCSFNPPNEPSSAPREVVAFDPGFLHLGLGSRGPVPPFIPTPPDDATNRAINVLDRMPVVDFHKIGVVYVGAGQACEKDILSNRAGSLGYSKFIRGLGKLVRLQGCRDIYTGGLDTEMDLDGSHTWAWGDGLSQLIFHVATMMPTNPATDPQCAGKKRHIGNDYVCIVYNDSRQAYVFNTLPGQFNLVNLVVTPIPCSGDQESYYLVQAQVRQDLPELSPLLEPKLVSADQVSCLVRQLSLHAAIFAQVFLKSGSYATNWTERLRQIRRLRSRLPSN</sequence>
<keyword evidence="2" id="KW-1185">Reference proteome</keyword>
<reference evidence="1" key="1">
    <citation type="submission" date="2022-04" db="EMBL/GenBank/DDBJ databases">
        <title>Genome of the entomopathogenic fungus Entomophthora muscae.</title>
        <authorList>
            <person name="Elya C."/>
            <person name="Lovett B.R."/>
            <person name="Lee E."/>
            <person name="Macias A.M."/>
            <person name="Hajek A.E."/>
            <person name="De Bivort B.L."/>
            <person name="Kasson M.T."/>
            <person name="De Fine Licht H.H."/>
            <person name="Stajich J.E."/>
        </authorList>
    </citation>
    <scope>NUCLEOTIDE SEQUENCE</scope>
    <source>
        <strain evidence="1">Berkeley</strain>
    </source>
</reference>
<comment type="caution">
    <text evidence="1">The sequence shown here is derived from an EMBL/GenBank/DDBJ whole genome shotgun (WGS) entry which is preliminary data.</text>
</comment>
<evidence type="ECO:0000313" key="1">
    <source>
        <dbReference type="EMBL" id="KAJ9049895.1"/>
    </source>
</evidence>
<evidence type="ECO:0000313" key="2">
    <source>
        <dbReference type="Proteomes" id="UP001165960"/>
    </source>
</evidence>
<name>A0ACC2RIL9_9FUNG</name>
<accession>A0ACC2RIL9</accession>
<protein>
    <submittedName>
        <fullName evidence="1">Tuberous sclerosis 2-like protein</fullName>
    </submittedName>
</protein>